<dbReference type="GO" id="GO:0003676">
    <property type="term" value="F:nucleic acid binding"/>
    <property type="evidence" value="ECO:0007669"/>
    <property type="project" value="InterPro"/>
</dbReference>
<reference evidence="2" key="2">
    <citation type="submission" date="2020-03" db="EMBL/GenBank/DDBJ databases">
        <title>Walnut 2.0.</title>
        <authorList>
            <person name="Marrano A."/>
            <person name="Britton M."/>
            <person name="Zimin A.V."/>
            <person name="Zaini P.A."/>
            <person name="Workman R."/>
            <person name="Puiu D."/>
            <person name="Bianco L."/>
            <person name="Allen B.J."/>
            <person name="Troggio M."/>
            <person name="Leslie C.A."/>
            <person name="Timp W."/>
            <person name="Dendekar A."/>
            <person name="Salzberg S.L."/>
            <person name="Neale D.B."/>
        </authorList>
    </citation>
    <scope>NUCLEOTIDE SEQUENCE</scope>
    <source>
        <tissue evidence="2">Leaves</tissue>
    </source>
</reference>
<dbReference type="GO" id="GO:0004523">
    <property type="term" value="F:RNA-DNA hybrid ribonuclease activity"/>
    <property type="evidence" value="ECO:0007669"/>
    <property type="project" value="InterPro"/>
</dbReference>
<dbReference type="CDD" id="cd06222">
    <property type="entry name" value="RNase_H_like"/>
    <property type="match status" value="1"/>
</dbReference>
<gene>
    <name evidence="2" type="ORF">F2P56_001774</name>
</gene>
<dbReference type="Proteomes" id="UP000619265">
    <property type="component" value="Unassembled WGS sequence"/>
</dbReference>
<feature type="domain" description="RNase H type-1" evidence="1">
    <location>
        <begin position="75"/>
        <end position="197"/>
    </location>
</feature>
<evidence type="ECO:0000313" key="2">
    <source>
        <dbReference type="EMBL" id="KAF5481089.1"/>
    </source>
</evidence>
<dbReference type="InterPro" id="IPR036397">
    <property type="entry name" value="RNaseH_sf"/>
</dbReference>
<dbReference type="Gene3D" id="3.30.420.10">
    <property type="entry name" value="Ribonuclease H-like superfamily/Ribonuclease H"/>
    <property type="match status" value="1"/>
</dbReference>
<evidence type="ECO:0000259" key="1">
    <source>
        <dbReference type="Pfam" id="PF13456"/>
    </source>
</evidence>
<organism evidence="2 3">
    <name type="scientific">Juglans regia</name>
    <name type="common">English walnut</name>
    <dbReference type="NCBI Taxonomy" id="51240"/>
    <lineage>
        <taxon>Eukaryota</taxon>
        <taxon>Viridiplantae</taxon>
        <taxon>Streptophyta</taxon>
        <taxon>Embryophyta</taxon>
        <taxon>Tracheophyta</taxon>
        <taxon>Spermatophyta</taxon>
        <taxon>Magnoliopsida</taxon>
        <taxon>eudicotyledons</taxon>
        <taxon>Gunneridae</taxon>
        <taxon>Pentapetalae</taxon>
        <taxon>rosids</taxon>
        <taxon>fabids</taxon>
        <taxon>Fagales</taxon>
        <taxon>Juglandaceae</taxon>
        <taxon>Juglans</taxon>
    </lineage>
</organism>
<evidence type="ECO:0000313" key="3">
    <source>
        <dbReference type="Proteomes" id="UP000619265"/>
    </source>
</evidence>
<dbReference type="PANTHER" id="PTHR47074">
    <property type="entry name" value="BNAC02G40300D PROTEIN"/>
    <property type="match status" value="1"/>
</dbReference>
<dbReference type="SUPFAM" id="SSF53098">
    <property type="entry name" value="Ribonuclease H-like"/>
    <property type="match status" value="1"/>
</dbReference>
<dbReference type="InterPro" id="IPR052929">
    <property type="entry name" value="RNase_H-like_EbsB-rel"/>
</dbReference>
<name>A0A834D4E3_JUGRE</name>
<dbReference type="Gramene" id="Jr01_19210_p1">
    <property type="protein sequence ID" value="cds.Jr01_19210_p1"/>
    <property type="gene ID" value="Jr01_19210"/>
</dbReference>
<dbReference type="InterPro" id="IPR002156">
    <property type="entry name" value="RNaseH_domain"/>
</dbReference>
<reference evidence="2" key="1">
    <citation type="submission" date="2015-10" db="EMBL/GenBank/DDBJ databases">
        <authorList>
            <person name="Martinez-Garcia P.J."/>
            <person name="Crepeau M.W."/>
            <person name="Puiu D."/>
            <person name="Gonzalez-Ibeas D."/>
            <person name="Whalen J."/>
            <person name="Stevens K."/>
            <person name="Paul R."/>
            <person name="Butterfield T."/>
            <person name="Britton M."/>
            <person name="Reagan R."/>
            <person name="Chakraborty S."/>
            <person name="Walawage S.L."/>
            <person name="Vasquez-Gross H.A."/>
            <person name="Cardeno C."/>
            <person name="Famula R."/>
            <person name="Pratt K."/>
            <person name="Kuruganti S."/>
            <person name="Aradhya M.K."/>
            <person name="Leslie C.A."/>
            <person name="Dandekar A.M."/>
            <person name="Salzberg S.L."/>
            <person name="Wegrzyn J.L."/>
            <person name="Langley C.H."/>
            <person name="Neale D.B."/>
        </authorList>
    </citation>
    <scope>NUCLEOTIDE SEQUENCE</scope>
    <source>
        <tissue evidence="2">Leaves</tissue>
    </source>
</reference>
<dbReference type="Pfam" id="PF13456">
    <property type="entry name" value="RVT_3"/>
    <property type="match status" value="1"/>
</dbReference>
<dbReference type="AlphaFoldDB" id="A0A834D4E3"/>
<dbReference type="InterPro" id="IPR012337">
    <property type="entry name" value="RNaseH-like_sf"/>
</dbReference>
<comment type="caution">
    <text evidence="2">The sequence shown here is derived from an EMBL/GenBank/DDBJ whole genome shotgun (WGS) entry which is preliminary data.</text>
</comment>
<dbReference type="InterPro" id="IPR044730">
    <property type="entry name" value="RNase_H-like_dom_plant"/>
</dbReference>
<dbReference type="PANTHER" id="PTHR47074:SF48">
    <property type="entry name" value="POLYNUCLEOTIDYL TRANSFERASE, RIBONUCLEASE H-LIKE SUPERFAMILY PROTEIN"/>
    <property type="match status" value="1"/>
</dbReference>
<protein>
    <recommendedName>
        <fullName evidence="1">RNase H type-1 domain-containing protein</fullName>
    </recommendedName>
</protein>
<accession>A0A834D4E3</accession>
<sequence length="229" mass="26099">MEEVAVVMRGLWLRRNTFVFESKLLSNTYVISVARESLEEYQSSILKITEIRQQANTGDVVHSWSPPSVNWFKANWDAALDVKQRKVGLGVVIKNDRGEVMAACCESKNFVEQPAIAEGWALRKAMELCEDLKFNKVILEGDAQVVVNAVNSQTEDLSYFGSIIEDLKVQMKEWPNWSVKFANRNINTVAHTFAKEALHIDLEKIWIEDIPVCLSDCLLRDYCIVNTDI</sequence>
<proteinExistence type="predicted"/>
<dbReference type="EMBL" id="LIHL02000001">
    <property type="protein sequence ID" value="KAF5481089.1"/>
    <property type="molecule type" value="Genomic_DNA"/>
</dbReference>